<evidence type="ECO:0000313" key="8">
    <source>
        <dbReference type="EMBL" id="GER28008.1"/>
    </source>
</evidence>
<dbReference type="PANTHER" id="PTHR33109:SF4">
    <property type="entry name" value="EPIDERMAL PATTERNING FACTOR-LIKE PROTEIN 6"/>
    <property type="match status" value="1"/>
</dbReference>
<dbReference type="EMBL" id="BKCP01002225">
    <property type="protein sequence ID" value="GER28008.1"/>
    <property type="molecule type" value="Genomic_DNA"/>
</dbReference>
<keyword evidence="6" id="KW-1015">Disulfide bond</keyword>
<keyword evidence="9" id="KW-1185">Reference proteome</keyword>
<evidence type="ECO:0000256" key="5">
    <source>
        <dbReference type="ARBA" id="ARBA00022729"/>
    </source>
</evidence>
<protein>
    <recommendedName>
        <fullName evidence="7">Epidermal patterning factor-like protein</fullName>
    </recommendedName>
</protein>
<sequence length="105" mass="11848">MKPLFLLYLLCFCTHAIFSLKAEGNRLDKFGQKLPEKATSIRKQNAAKIISKPDMKVGSKPPVCGRENRKCGPCRPVLIKVPMKVPAFSVKDYYPEIWTCVCDCV</sequence>
<evidence type="ECO:0000256" key="4">
    <source>
        <dbReference type="ARBA" id="ARBA00022525"/>
    </source>
</evidence>
<keyword evidence="3 7" id="KW-0217">Developmental protein</keyword>
<comment type="caution">
    <text evidence="8">The sequence shown here is derived from an EMBL/GenBank/DDBJ whole genome shotgun (WGS) entry which is preliminary data.</text>
</comment>
<keyword evidence="8" id="KW-0969">Cilium</keyword>
<organism evidence="8 9">
    <name type="scientific">Striga asiatica</name>
    <name type="common">Asiatic witchweed</name>
    <name type="synonym">Buchnera asiatica</name>
    <dbReference type="NCBI Taxonomy" id="4170"/>
    <lineage>
        <taxon>Eukaryota</taxon>
        <taxon>Viridiplantae</taxon>
        <taxon>Streptophyta</taxon>
        <taxon>Embryophyta</taxon>
        <taxon>Tracheophyta</taxon>
        <taxon>Spermatophyta</taxon>
        <taxon>Magnoliopsida</taxon>
        <taxon>eudicotyledons</taxon>
        <taxon>Gunneridae</taxon>
        <taxon>Pentapetalae</taxon>
        <taxon>asterids</taxon>
        <taxon>lamiids</taxon>
        <taxon>Lamiales</taxon>
        <taxon>Orobanchaceae</taxon>
        <taxon>Buchnereae</taxon>
        <taxon>Striga</taxon>
    </lineage>
</organism>
<evidence type="ECO:0000256" key="7">
    <source>
        <dbReference type="RuleBase" id="RU367102"/>
    </source>
</evidence>
<gene>
    <name evidence="8" type="ORF">STAS_03768</name>
</gene>
<comment type="similarity">
    <text evidence="2 7">Belongs to the plant cysteine rich small secretory peptide family. Epidermal patterning factor subfamily.</text>
</comment>
<dbReference type="PANTHER" id="PTHR33109">
    <property type="entry name" value="EPIDERMAL PATTERNING FACTOR-LIKE PROTEIN 4"/>
    <property type="match status" value="1"/>
</dbReference>
<keyword evidence="8" id="KW-0282">Flagellum</keyword>
<keyword evidence="8" id="KW-0966">Cell projection</keyword>
<evidence type="ECO:0000256" key="2">
    <source>
        <dbReference type="ARBA" id="ARBA00008127"/>
    </source>
</evidence>
<dbReference type="Pfam" id="PF17181">
    <property type="entry name" value="EPF"/>
    <property type="match status" value="1"/>
</dbReference>
<proteinExistence type="inferred from homology"/>
<feature type="signal peptide" evidence="7">
    <location>
        <begin position="1"/>
        <end position="19"/>
    </location>
</feature>
<keyword evidence="5 7" id="KW-0732">Signal</keyword>
<dbReference type="Proteomes" id="UP000325081">
    <property type="component" value="Unassembled WGS sequence"/>
</dbReference>
<evidence type="ECO:0000256" key="1">
    <source>
        <dbReference type="ARBA" id="ARBA00004613"/>
    </source>
</evidence>
<evidence type="ECO:0000313" key="9">
    <source>
        <dbReference type="Proteomes" id="UP000325081"/>
    </source>
</evidence>
<dbReference type="GO" id="GO:0010052">
    <property type="term" value="P:guard cell differentiation"/>
    <property type="evidence" value="ECO:0007669"/>
    <property type="project" value="UniProtKB-UniRule"/>
</dbReference>
<dbReference type="OrthoDB" id="10280775at2759"/>
<reference evidence="9" key="1">
    <citation type="journal article" date="2019" name="Curr. Biol.">
        <title>Genome Sequence of Striga asiatica Provides Insight into the Evolution of Plant Parasitism.</title>
        <authorList>
            <person name="Yoshida S."/>
            <person name="Kim S."/>
            <person name="Wafula E.K."/>
            <person name="Tanskanen J."/>
            <person name="Kim Y.M."/>
            <person name="Honaas L."/>
            <person name="Yang Z."/>
            <person name="Spallek T."/>
            <person name="Conn C.E."/>
            <person name="Ichihashi Y."/>
            <person name="Cheong K."/>
            <person name="Cui S."/>
            <person name="Der J.P."/>
            <person name="Gundlach H."/>
            <person name="Jiao Y."/>
            <person name="Hori C."/>
            <person name="Ishida J.K."/>
            <person name="Kasahara H."/>
            <person name="Kiba T."/>
            <person name="Kim M.S."/>
            <person name="Koo N."/>
            <person name="Laohavisit A."/>
            <person name="Lee Y.H."/>
            <person name="Lumba S."/>
            <person name="McCourt P."/>
            <person name="Mortimer J.C."/>
            <person name="Mutuku J.M."/>
            <person name="Nomura T."/>
            <person name="Sasaki-Sekimoto Y."/>
            <person name="Seto Y."/>
            <person name="Wang Y."/>
            <person name="Wakatake T."/>
            <person name="Sakakibara H."/>
            <person name="Demura T."/>
            <person name="Yamaguchi S."/>
            <person name="Yoneyama K."/>
            <person name="Manabe R.I."/>
            <person name="Nelson D.C."/>
            <person name="Schulman A.H."/>
            <person name="Timko M.P."/>
            <person name="dePamphilis C.W."/>
            <person name="Choi D."/>
            <person name="Shirasu K."/>
        </authorList>
    </citation>
    <scope>NUCLEOTIDE SEQUENCE [LARGE SCALE GENOMIC DNA]</scope>
    <source>
        <strain evidence="9">cv. UVA1</strain>
    </source>
</reference>
<evidence type="ECO:0000256" key="3">
    <source>
        <dbReference type="ARBA" id="ARBA00022473"/>
    </source>
</evidence>
<dbReference type="InterPro" id="IPR039455">
    <property type="entry name" value="EPFL"/>
</dbReference>
<evidence type="ECO:0000256" key="6">
    <source>
        <dbReference type="ARBA" id="ARBA00023157"/>
    </source>
</evidence>
<name>A0A5A7P686_STRAF</name>
<comment type="function">
    <text evidence="7">Controls stomatal patterning.</text>
</comment>
<comment type="subcellular location">
    <subcellularLocation>
        <location evidence="1 7">Secreted</location>
    </subcellularLocation>
</comment>
<dbReference type="AlphaFoldDB" id="A0A5A7P686"/>
<keyword evidence="4 7" id="KW-0964">Secreted</keyword>
<accession>A0A5A7P686</accession>
<dbReference type="GO" id="GO:0005576">
    <property type="term" value="C:extracellular region"/>
    <property type="evidence" value="ECO:0007669"/>
    <property type="project" value="UniProtKB-SubCell"/>
</dbReference>
<feature type="chain" id="PRO_5036518871" description="Epidermal patterning factor-like protein" evidence="7">
    <location>
        <begin position="20"/>
        <end position="105"/>
    </location>
</feature>